<evidence type="ECO:0000313" key="4">
    <source>
        <dbReference type="Proteomes" id="UP001244341"/>
    </source>
</evidence>
<dbReference type="InterPro" id="IPR052562">
    <property type="entry name" value="Ketohexokinase-related"/>
</dbReference>
<organism evidence="3 4">
    <name type="scientific">Tetradesmus obliquus</name>
    <name type="common">Green alga</name>
    <name type="synonym">Acutodesmus obliquus</name>
    <dbReference type="NCBI Taxonomy" id="3088"/>
    <lineage>
        <taxon>Eukaryota</taxon>
        <taxon>Viridiplantae</taxon>
        <taxon>Chlorophyta</taxon>
        <taxon>core chlorophytes</taxon>
        <taxon>Chlorophyceae</taxon>
        <taxon>CS clade</taxon>
        <taxon>Sphaeropleales</taxon>
        <taxon>Scenedesmaceae</taxon>
        <taxon>Tetradesmus</taxon>
    </lineage>
</organism>
<name>A0ABY8U754_TETOB</name>
<dbReference type="Gene3D" id="3.40.1190.20">
    <property type="match status" value="2"/>
</dbReference>
<dbReference type="PANTHER" id="PTHR42774:SF3">
    <property type="entry name" value="KETOHEXOKINASE"/>
    <property type="match status" value="1"/>
</dbReference>
<evidence type="ECO:0000259" key="2">
    <source>
        <dbReference type="Pfam" id="PF00294"/>
    </source>
</evidence>
<evidence type="ECO:0000313" key="3">
    <source>
        <dbReference type="EMBL" id="WIA17200.1"/>
    </source>
</evidence>
<dbReference type="InterPro" id="IPR011611">
    <property type="entry name" value="PfkB_dom"/>
</dbReference>
<dbReference type="Proteomes" id="UP001244341">
    <property type="component" value="Chromosome 8b"/>
</dbReference>
<dbReference type="EMBL" id="CP126215">
    <property type="protein sequence ID" value="WIA17200.1"/>
    <property type="molecule type" value="Genomic_DNA"/>
</dbReference>
<feature type="compositionally biased region" description="Low complexity" evidence="1">
    <location>
        <begin position="143"/>
        <end position="152"/>
    </location>
</feature>
<dbReference type="InterPro" id="IPR029056">
    <property type="entry name" value="Ribokinase-like"/>
</dbReference>
<evidence type="ECO:0000256" key="1">
    <source>
        <dbReference type="SAM" id="MobiDB-lite"/>
    </source>
</evidence>
<dbReference type="Pfam" id="PF00294">
    <property type="entry name" value="PfkB"/>
    <property type="match status" value="1"/>
</dbReference>
<dbReference type="SUPFAM" id="SSF53613">
    <property type="entry name" value="Ribokinase-like"/>
    <property type="match status" value="1"/>
</dbReference>
<feature type="domain" description="Carbohydrate kinase PfkB" evidence="2">
    <location>
        <begin position="225"/>
        <end position="302"/>
    </location>
</feature>
<dbReference type="PANTHER" id="PTHR42774">
    <property type="entry name" value="PHOSPHOTRANSFERASE SYSTEM TRANSPORT PROTEIN"/>
    <property type="match status" value="1"/>
</dbReference>
<sequence>MVPEEMTAELIRHALDGAALVYFDGRLTEAALLLARAARAAGVAVLVEGERLRPGLQELLQQADYVVTSTHFPQEWTGEQCIGDAMLELAVRLPRARMIITTRGAEGSVCLLRQEHGSQQDPPFERCLQDVIHELTSQITGMSSSSSSSSSSNGGSTTDHVCVSSNGIAIQPARVGSTSGSMRLQFSSSRNSAAAEAYAQEAARQAAELNADASNTQGYTMIQQATAEGSTHSSPVARVFVASAAGLPAEAVADTTGAGDSFIGSVMYGITTDMSPDKIMLLGAVVAACKCTALGARPGLPTRQQLTPQLLVARQNN</sequence>
<reference evidence="3 4" key="1">
    <citation type="submission" date="2023-05" db="EMBL/GenBank/DDBJ databases">
        <title>A 100% complete, gapless, phased diploid assembly of the Scenedesmus obliquus UTEX 3031 genome.</title>
        <authorList>
            <person name="Biondi T.C."/>
            <person name="Hanschen E.R."/>
            <person name="Kwon T."/>
            <person name="Eng W."/>
            <person name="Kruse C.P.S."/>
            <person name="Koehler S.I."/>
            <person name="Kunde Y."/>
            <person name="Gleasner C.D."/>
            <person name="You Mak K.T."/>
            <person name="Polle J."/>
            <person name="Hovde B.T."/>
            <person name="Starkenburg S.R."/>
        </authorList>
    </citation>
    <scope>NUCLEOTIDE SEQUENCE [LARGE SCALE GENOMIC DNA]</scope>
    <source>
        <strain evidence="3 4">DOE0152z</strain>
    </source>
</reference>
<proteinExistence type="predicted"/>
<gene>
    <name evidence="3" type="ORF">OEZ85_014082</name>
</gene>
<feature type="region of interest" description="Disordered" evidence="1">
    <location>
        <begin position="139"/>
        <end position="158"/>
    </location>
</feature>
<protein>
    <recommendedName>
        <fullName evidence="2">Carbohydrate kinase PfkB domain-containing protein</fullName>
    </recommendedName>
</protein>
<keyword evidence="4" id="KW-1185">Reference proteome</keyword>
<accession>A0ABY8U754</accession>